<dbReference type="RefSeq" id="XP_025397364.1">
    <property type="nucleotide sequence ID" value="XM_025546768.1"/>
</dbReference>
<dbReference type="AlphaFoldDB" id="A0A317VR71"/>
<evidence type="ECO:0000313" key="1">
    <source>
        <dbReference type="EMBL" id="PWY75398.1"/>
    </source>
</evidence>
<name>A0A317VR71_9EURO</name>
<dbReference type="Proteomes" id="UP000247233">
    <property type="component" value="Unassembled WGS sequence"/>
</dbReference>
<evidence type="ECO:0000313" key="2">
    <source>
        <dbReference type="Proteomes" id="UP000247233"/>
    </source>
</evidence>
<dbReference type="VEuPathDB" id="FungiDB:BO70DRAFT_398255"/>
<comment type="caution">
    <text evidence="1">The sequence shown here is derived from an EMBL/GenBank/DDBJ whole genome shotgun (WGS) entry which is preliminary data.</text>
</comment>
<proteinExistence type="predicted"/>
<organism evidence="1 2">
    <name type="scientific">Aspergillus heteromorphus CBS 117.55</name>
    <dbReference type="NCBI Taxonomy" id="1448321"/>
    <lineage>
        <taxon>Eukaryota</taxon>
        <taxon>Fungi</taxon>
        <taxon>Dikarya</taxon>
        <taxon>Ascomycota</taxon>
        <taxon>Pezizomycotina</taxon>
        <taxon>Eurotiomycetes</taxon>
        <taxon>Eurotiomycetidae</taxon>
        <taxon>Eurotiales</taxon>
        <taxon>Aspergillaceae</taxon>
        <taxon>Aspergillus</taxon>
        <taxon>Aspergillus subgen. Circumdati</taxon>
    </lineage>
</organism>
<protein>
    <submittedName>
        <fullName evidence="1">Uncharacterized protein</fullName>
    </submittedName>
</protein>
<keyword evidence="2" id="KW-1185">Reference proteome</keyword>
<sequence length="103" mass="11284">MLCLPRPVVLASVLDFGLILRTRSKTSSGLDEIRVQLRSGQASLIAPVSSIPSDTFTSRNYESTGLNYAIRFSRVGSRSRSEDHGLSSRLSQILQGIRYAGQL</sequence>
<gene>
    <name evidence="1" type="ORF">BO70DRAFT_398255</name>
</gene>
<dbReference type="GeneID" id="37069005"/>
<dbReference type="EMBL" id="MSFL01000021">
    <property type="protein sequence ID" value="PWY75398.1"/>
    <property type="molecule type" value="Genomic_DNA"/>
</dbReference>
<reference evidence="1 2" key="1">
    <citation type="submission" date="2016-12" db="EMBL/GenBank/DDBJ databases">
        <title>The genomes of Aspergillus section Nigri reveals drivers in fungal speciation.</title>
        <authorList>
            <consortium name="DOE Joint Genome Institute"/>
            <person name="Vesth T.C."/>
            <person name="Nybo J."/>
            <person name="Theobald S."/>
            <person name="Brandl J."/>
            <person name="Frisvad J.C."/>
            <person name="Nielsen K.F."/>
            <person name="Lyhne E.K."/>
            <person name="Kogle M.E."/>
            <person name="Kuo A."/>
            <person name="Riley R."/>
            <person name="Clum A."/>
            <person name="Nolan M."/>
            <person name="Lipzen A."/>
            <person name="Salamov A."/>
            <person name="Henrissat B."/>
            <person name="Wiebenga A."/>
            <person name="De Vries R.P."/>
            <person name="Grigoriev I.V."/>
            <person name="Mortensen U.H."/>
            <person name="Andersen M.R."/>
            <person name="Baker S.E."/>
        </authorList>
    </citation>
    <scope>NUCLEOTIDE SEQUENCE [LARGE SCALE GENOMIC DNA]</scope>
    <source>
        <strain evidence="1 2">CBS 117.55</strain>
    </source>
</reference>
<accession>A0A317VR71</accession>